<name>A0A1B6E0J0_9HEMI</name>
<accession>A0A1B6E0J0</accession>
<keyword evidence="6 7" id="KW-0413">Isomerase</keyword>
<evidence type="ECO:0000259" key="10">
    <source>
        <dbReference type="PROSITE" id="PS50059"/>
    </source>
</evidence>
<evidence type="ECO:0000256" key="2">
    <source>
        <dbReference type="ARBA" id="ARBA00013194"/>
    </source>
</evidence>
<evidence type="ECO:0000256" key="4">
    <source>
        <dbReference type="ARBA" id="ARBA00022803"/>
    </source>
</evidence>
<evidence type="ECO:0000256" key="3">
    <source>
        <dbReference type="ARBA" id="ARBA00022737"/>
    </source>
</evidence>
<dbReference type="FunFam" id="3.10.50.40:FF:000013">
    <property type="entry name" value="Peptidylprolyl isomerase"/>
    <property type="match status" value="1"/>
</dbReference>
<dbReference type="Gene3D" id="1.25.40.10">
    <property type="entry name" value="Tetratricopeptide repeat domain"/>
    <property type="match status" value="1"/>
</dbReference>
<keyword evidence="3" id="KW-0677">Repeat</keyword>
<dbReference type="SUPFAM" id="SSF54534">
    <property type="entry name" value="FKBP-like"/>
    <property type="match status" value="2"/>
</dbReference>
<keyword evidence="4 8" id="KW-0802">TPR repeat</keyword>
<dbReference type="PROSITE" id="PS50059">
    <property type="entry name" value="FKBP_PPIASE"/>
    <property type="match status" value="2"/>
</dbReference>
<evidence type="ECO:0000256" key="5">
    <source>
        <dbReference type="ARBA" id="ARBA00023110"/>
    </source>
</evidence>
<feature type="region of interest" description="Disordered" evidence="9">
    <location>
        <begin position="422"/>
        <end position="475"/>
    </location>
</feature>
<dbReference type="InterPro" id="IPR011990">
    <property type="entry name" value="TPR-like_helical_dom_sf"/>
</dbReference>
<sequence length="475" mass="53519">MTQDEIKKPYVAGPNAVDISPSGDGGVLKEIIKPGSGEFTPGNGCKVKVHYTGTLLDGSVFDSSKERGTPFEFNLGKGQVIKAWDIGVATMKKGEVAMLTCKSEYAYGKPGSPPKIPADATLVFEVEVLSWKAEDLSPKKDEGIIRHIIESGEGHGTPTDGSIVDIHLVCEYDGKKVEERDVSFTLGEGSEHGIPYGVEHALEKFKLKEKSKLEIKSQYAWEKEGKPELNIPADADLEYTITLNNFEKAKENWALSSSEKIDQAKFFKEKGTQYFKATKYKLAIKMYKKMVEFTEFDSENIHMTAGFDKEEDVERQQLLTIAHLNAAMCHLKLEQFTEAKDECDLALKQEPNNEKGLFRRAQAFVGLAEPEKALVDFEAVLRIDPSNKAASNFIKICNQKLKEQKAKEKKIYANMFQKFAKRDQEKEDEEKKKQPDVMKTLGEWGQEEREREPTDFEKENPNILMLEGTGDFKNM</sequence>
<proteinExistence type="predicted"/>
<evidence type="ECO:0000256" key="8">
    <source>
        <dbReference type="PROSITE-ProRule" id="PRU00339"/>
    </source>
</evidence>
<evidence type="ECO:0000256" key="9">
    <source>
        <dbReference type="SAM" id="MobiDB-lite"/>
    </source>
</evidence>
<feature type="repeat" description="TPR" evidence="8">
    <location>
        <begin position="354"/>
        <end position="387"/>
    </location>
</feature>
<comment type="catalytic activity">
    <reaction evidence="1 7">
        <text>[protein]-peptidylproline (omega=180) = [protein]-peptidylproline (omega=0)</text>
        <dbReference type="Rhea" id="RHEA:16237"/>
        <dbReference type="Rhea" id="RHEA-COMP:10747"/>
        <dbReference type="Rhea" id="RHEA-COMP:10748"/>
        <dbReference type="ChEBI" id="CHEBI:83833"/>
        <dbReference type="ChEBI" id="CHEBI:83834"/>
        <dbReference type="EC" id="5.2.1.8"/>
    </reaction>
</comment>
<dbReference type="GO" id="GO:0003755">
    <property type="term" value="F:peptidyl-prolyl cis-trans isomerase activity"/>
    <property type="evidence" value="ECO:0007669"/>
    <property type="project" value="UniProtKB-KW"/>
</dbReference>
<dbReference type="PANTHER" id="PTHR46512:SF9">
    <property type="entry name" value="PEPTIDYLPROLYL ISOMERASE"/>
    <property type="match status" value="1"/>
</dbReference>
<dbReference type="PROSITE" id="PS50005">
    <property type="entry name" value="TPR"/>
    <property type="match status" value="2"/>
</dbReference>
<dbReference type="InterPro" id="IPR001179">
    <property type="entry name" value="PPIase_FKBP_dom"/>
</dbReference>
<dbReference type="InterPro" id="IPR046357">
    <property type="entry name" value="PPIase_dom_sf"/>
</dbReference>
<evidence type="ECO:0000313" key="11">
    <source>
        <dbReference type="EMBL" id="JAS31430.1"/>
    </source>
</evidence>
<evidence type="ECO:0000256" key="1">
    <source>
        <dbReference type="ARBA" id="ARBA00000971"/>
    </source>
</evidence>
<dbReference type="EMBL" id="GEDC01005868">
    <property type="protein sequence ID" value="JAS31430.1"/>
    <property type="molecule type" value="Transcribed_RNA"/>
</dbReference>
<reference evidence="11" key="1">
    <citation type="submission" date="2015-12" db="EMBL/GenBank/DDBJ databases">
        <title>De novo transcriptome assembly of four potential Pierce s Disease insect vectors from Arizona vineyards.</title>
        <authorList>
            <person name="Tassone E.E."/>
        </authorList>
    </citation>
    <scope>NUCLEOTIDE SEQUENCE</scope>
</reference>
<feature type="compositionally biased region" description="Basic and acidic residues" evidence="9">
    <location>
        <begin position="446"/>
        <end position="460"/>
    </location>
</feature>
<dbReference type="FunFam" id="1.25.40.10:FF:000008">
    <property type="entry name" value="Peptidylprolyl isomerase"/>
    <property type="match status" value="1"/>
</dbReference>
<protein>
    <recommendedName>
        <fullName evidence="2 7">peptidylprolyl isomerase</fullName>
        <ecNumber evidence="2 7">5.2.1.8</ecNumber>
    </recommendedName>
</protein>
<dbReference type="FunFam" id="3.10.50.40:FF:000006">
    <property type="entry name" value="Peptidyl-prolyl cis-trans isomerase"/>
    <property type="match status" value="1"/>
</dbReference>
<dbReference type="SMART" id="SM00028">
    <property type="entry name" value="TPR"/>
    <property type="match status" value="3"/>
</dbReference>
<feature type="domain" description="PPIase FKBP-type" evidence="10">
    <location>
        <begin position="44"/>
        <end position="132"/>
    </location>
</feature>
<dbReference type="InterPro" id="IPR019734">
    <property type="entry name" value="TPR_rpt"/>
</dbReference>
<keyword evidence="5 7" id="KW-0697">Rotamase</keyword>
<feature type="compositionally biased region" description="Basic and acidic residues" evidence="9">
    <location>
        <begin position="422"/>
        <end position="436"/>
    </location>
</feature>
<feature type="repeat" description="TPR" evidence="8">
    <location>
        <begin position="264"/>
        <end position="297"/>
    </location>
</feature>
<dbReference type="Gene3D" id="3.10.50.40">
    <property type="match status" value="2"/>
</dbReference>
<dbReference type="SUPFAM" id="SSF48452">
    <property type="entry name" value="TPR-like"/>
    <property type="match status" value="1"/>
</dbReference>
<dbReference type="AlphaFoldDB" id="A0A1B6E0J0"/>
<dbReference type="EC" id="5.2.1.8" evidence="2 7"/>
<organism evidence="11">
    <name type="scientific">Clastoptera arizonana</name>
    <name type="common">Arizona spittle bug</name>
    <dbReference type="NCBI Taxonomy" id="38151"/>
    <lineage>
        <taxon>Eukaryota</taxon>
        <taxon>Metazoa</taxon>
        <taxon>Ecdysozoa</taxon>
        <taxon>Arthropoda</taxon>
        <taxon>Hexapoda</taxon>
        <taxon>Insecta</taxon>
        <taxon>Pterygota</taxon>
        <taxon>Neoptera</taxon>
        <taxon>Paraneoptera</taxon>
        <taxon>Hemiptera</taxon>
        <taxon>Auchenorrhyncha</taxon>
        <taxon>Cercopoidea</taxon>
        <taxon>Clastopteridae</taxon>
        <taxon>Clastoptera</taxon>
    </lineage>
</organism>
<dbReference type="InterPro" id="IPR050754">
    <property type="entry name" value="FKBP4/5/8-like"/>
</dbReference>
<evidence type="ECO:0000256" key="7">
    <source>
        <dbReference type="PROSITE-ProRule" id="PRU00277"/>
    </source>
</evidence>
<dbReference type="Pfam" id="PF00254">
    <property type="entry name" value="FKBP_C"/>
    <property type="match status" value="2"/>
</dbReference>
<dbReference type="PANTHER" id="PTHR46512">
    <property type="entry name" value="PEPTIDYLPROLYL ISOMERASE"/>
    <property type="match status" value="1"/>
</dbReference>
<feature type="domain" description="PPIase FKBP-type" evidence="10">
    <location>
        <begin position="161"/>
        <end position="247"/>
    </location>
</feature>
<evidence type="ECO:0000256" key="6">
    <source>
        <dbReference type="ARBA" id="ARBA00023235"/>
    </source>
</evidence>
<gene>
    <name evidence="11" type="ORF">g.10790</name>
</gene>